<accession>A0A6A5BW06</accession>
<dbReference type="GO" id="GO:0000773">
    <property type="term" value="F:phosphatidyl-N-methylethanolamine N-methyltransferase activity"/>
    <property type="evidence" value="ECO:0007669"/>
    <property type="project" value="UniProtKB-UniRule"/>
</dbReference>
<dbReference type="UniPathway" id="UPA00753"/>
<evidence type="ECO:0000256" key="12">
    <source>
        <dbReference type="ARBA" id="ARBA00023209"/>
    </source>
</evidence>
<comment type="catalytic activity">
    <reaction evidence="14">
        <text>a 1,2-diacyl-sn-glycero-3-phospho-N,N-dimethylethanolamine + S-adenosyl-L-methionine = a 1,2-diacyl-sn-glycero-3-phosphocholine + S-adenosyl-L-homocysteine + H(+)</text>
        <dbReference type="Rhea" id="RHEA:32739"/>
        <dbReference type="ChEBI" id="CHEBI:15378"/>
        <dbReference type="ChEBI" id="CHEBI:57643"/>
        <dbReference type="ChEBI" id="CHEBI:57856"/>
        <dbReference type="ChEBI" id="CHEBI:59789"/>
        <dbReference type="ChEBI" id="CHEBI:64572"/>
    </reaction>
</comment>
<evidence type="ECO:0000256" key="4">
    <source>
        <dbReference type="ARBA" id="ARBA00022603"/>
    </source>
</evidence>
<evidence type="ECO:0000256" key="6">
    <source>
        <dbReference type="ARBA" id="ARBA00022691"/>
    </source>
</evidence>
<comment type="caution">
    <text evidence="14">Lacks conserved residue(s) required for the propagation of feature annotation.</text>
</comment>
<dbReference type="InterPro" id="IPR007318">
    <property type="entry name" value="Phopholipid_MeTrfase"/>
</dbReference>
<protein>
    <recommendedName>
        <fullName evidence="14">Phosphatidylethanolamine N-methyltransferase</fullName>
        <shortName evidence="14">PEAMT</shortName>
        <shortName evidence="14">PEMT</shortName>
        <ecNumber evidence="14">2.1.1.17</ecNumber>
        <ecNumber evidence="14">2.1.1.71</ecNumber>
    </recommendedName>
    <alternativeName>
        <fullName evidence="14">Phospholipid methyltransferase</fullName>
        <shortName evidence="14">PLMT</shortName>
    </alternativeName>
</protein>
<keyword evidence="8 14" id="KW-0256">Endoplasmic reticulum</keyword>
<feature type="topological domain" description="Lumenal" evidence="14">
    <location>
        <begin position="114"/>
        <end position="156"/>
    </location>
</feature>
<dbReference type="Gene3D" id="1.20.120.1630">
    <property type="match status" value="1"/>
</dbReference>
<gene>
    <name evidence="17" type="ORF">FDP41_002441</name>
</gene>
<evidence type="ECO:0000256" key="2">
    <source>
        <dbReference type="ARBA" id="ARBA00005189"/>
    </source>
</evidence>
<keyword evidence="18" id="KW-1185">Reference proteome</keyword>
<feature type="transmembrane region" description="Helical" evidence="16">
    <location>
        <begin position="12"/>
        <end position="29"/>
    </location>
</feature>
<comment type="catalytic activity">
    <reaction evidence="14">
        <text>a 1,2-diacyl-sn-glycero-3-phospho-N-methylethanolamine + S-adenosyl-L-methionine = a 1,2-diacyl-sn-glycero-3-phospho-N,N-dimethylethanolamine + S-adenosyl-L-homocysteine + H(+)</text>
        <dbReference type="Rhea" id="RHEA:32735"/>
        <dbReference type="ChEBI" id="CHEBI:15378"/>
        <dbReference type="ChEBI" id="CHEBI:57856"/>
        <dbReference type="ChEBI" id="CHEBI:59789"/>
        <dbReference type="ChEBI" id="CHEBI:64572"/>
        <dbReference type="ChEBI" id="CHEBI:64573"/>
        <dbReference type="EC" id="2.1.1.71"/>
    </reaction>
</comment>
<feature type="binding site" evidence="14">
    <location>
        <begin position="179"/>
        <end position="180"/>
    </location>
    <ligand>
        <name>S-adenosyl-L-methionine</name>
        <dbReference type="ChEBI" id="CHEBI:59789"/>
    </ligand>
</feature>
<dbReference type="EMBL" id="VFQX01000029">
    <property type="protein sequence ID" value="KAF0978621.1"/>
    <property type="molecule type" value="Genomic_DNA"/>
</dbReference>
<dbReference type="GeneID" id="68109659"/>
<evidence type="ECO:0000313" key="18">
    <source>
        <dbReference type="Proteomes" id="UP000444721"/>
    </source>
</evidence>
<keyword evidence="5 14" id="KW-0808">Transferase</keyword>
<feature type="transmembrane region" description="Helical" evidence="16">
    <location>
        <begin position="88"/>
        <end position="108"/>
    </location>
</feature>
<keyword evidence="12 14" id="KW-0594">Phospholipid biosynthesis</keyword>
<keyword evidence="3 14" id="KW-0444">Lipid biosynthesis</keyword>
<dbReference type="PANTHER" id="PTHR15458:SF5">
    <property type="entry name" value="PHOSPHATIDYLETHANOLAMINE N-METHYLTRANSFERASE"/>
    <property type="match status" value="1"/>
</dbReference>
<dbReference type="VEuPathDB" id="AmoebaDB:FDP41_002441"/>
<evidence type="ECO:0000256" key="1">
    <source>
        <dbReference type="ARBA" id="ARBA00004969"/>
    </source>
</evidence>
<evidence type="ECO:0000256" key="11">
    <source>
        <dbReference type="ARBA" id="ARBA00023136"/>
    </source>
</evidence>
<dbReference type="HAMAP" id="MF_03216">
    <property type="entry name" value="PLMT"/>
    <property type="match status" value="1"/>
</dbReference>
<keyword evidence="14" id="KW-0496">Mitochondrion</keyword>
<reference evidence="17 18" key="1">
    <citation type="journal article" date="2019" name="Sci. Rep.">
        <title>Nanopore sequencing improves the draft genome of the human pathogenic amoeba Naegleria fowleri.</title>
        <authorList>
            <person name="Liechti N."/>
            <person name="Schurch N."/>
            <person name="Bruggmann R."/>
            <person name="Wittwer M."/>
        </authorList>
    </citation>
    <scope>NUCLEOTIDE SEQUENCE [LARGE SCALE GENOMIC DNA]</scope>
    <source>
        <strain evidence="17 18">ATCC 30894</strain>
    </source>
</reference>
<keyword evidence="7 14" id="KW-0812">Transmembrane</keyword>
<keyword evidence="9 14" id="KW-1133">Transmembrane helix</keyword>
<keyword evidence="10 14" id="KW-0443">Lipid metabolism</keyword>
<dbReference type="RefSeq" id="XP_044563334.1">
    <property type="nucleotide sequence ID" value="XM_044705636.1"/>
</dbReference>
<evidence type="ECO:0000313" key="17">
    <source>
        <dbReference type="EMBL" id="KAF0978621.1"/>
    </source>
</evidence>
<dbReference type="VEuPathDB" id="AmoebaDB:NfTy_041640"/>
<comment type="subcellular location">
    <subcellularLocation>
        <location evidence="14">Endoplasmic reticulum membrane</location>
        <topology evidence="14">Multi-pass membrane protein</topology>
    </subcellularLocation>
    <subcellularLocation>
        <location evidence="14">Mitochondrion membrane</location>
        <topology evidence="14">Multi-pass membrane protein</topology>
    </subcellularLocation>
</comment>
<comment type="caution">
    <text evidence="17">The sequence shown here is derived from an EMBL/GenBank/DDBJ whole genome shotgun (WGS) entry which is preliminary data.</text>
</comment>
<organism evidence="17 18">
    <name type="scientific">Naegleria fowleri</name>
    <name type="common">Brain eating amoeba</name>
    <dbReference type="NCBI Taxonomy" id="5763"/>
    <lineage>
        <taxon>Eukaryota</taxon>
        <taxon>Discoba</taxon>
        <taxon>Heterolobosea</taxon>
        <taxon>Tetramitia</taxon>
        <taxon>Eutetramitia</taxon>
        <taxon>Vahlkampfiidae</taxon>
        <taxon>Naegleria</taxon>
    </lineage>
</organism>
<dbReference type="GO" id="GO:0031966">
    <property type="term" value="C:mitochondrial membrane"/>
    <property type="evidence" value="ECO:0007669"/>
    <property type="project" value="UniProtKB-SubCell"/>
</dbReference>
<keyword evidence="6 14" id="KW-0949">S-adenosyl-L-methionine</keyword>
<evidence type="ECO:0000256" key="8">
    <source>
        <dbReference type="ARBA" id="ARBA00022824"/>
    </source>
</evidence>
<name>A0A6A5BW06_NAEFO</name>
<evidence type="ECO:0000256" key="3">
    <source>
        <dbReference type="ARBA" id="ARBA00022516"/>
    </source>
</evidence>
<dbReference type="GO" id="GO:0006656">
    <property type="term" value="P:phosphatidylcholine biosynthetic process"/>
    <property type="evidence" value="ECO:0007669"/>
    <property type="project" value="UniProtKB-UniRule"/>
</dbReference>
<dbReference type="PIRSF" id="PIRSF005444">
    <property type="entry name" value="PEMT"/>
    <property type="match status" value="1"/>
</dbReference>
<feature type="region of interest" description="Disordered" evidence="15">
    <location>
        <begin position="191"/>
        <end position="215"/>
    </location>
</feature>
<feature type="intramembrane region" description="Helical" evidence="14">
    <location>
        <begin position="10"/>
        <end position="30"/>
    </location>
</feature>
<evidence type="ECO:0000256" key="7">
    <source>
        <dbReference type="ARBA" id="ARBA00022692"/>
    </source>
</evidence>
<comment type="catalytic activity">
    <reaction evidence="14">
        <text>a 1,2-diacyl-sn-glycero-3-phosphoethanolamine + S-adenosyl-L-methionine = a 1,2-diacyl-sn-glycero-3-phospho-N-methylethanolamine + S-adenosyl-L-homocysteine + H(+)</text>
        <dbReference type="Rhea" id="RHEA:11164"/>
        <dbReference type="ChEBI" id="CHEBI:15378"/>
        <dbReference type="ChEBI" id="CHEBI:57856"/>
        <dbReference type="ChEBI" id="CHEBI:59789"/>
        <dbReference type="ChEBI" id="CHEBI:64573"/>
        <dbReference type="ChEBI" id="CHEBI:64612"/>
        <dbReference type="EC" id="2.1.1.17"/>
    </reaction>
</comment>
<evidence type="ECO:0000256" key="16">
    <source>
        <dbReference type="SAM" id="Phobius"/>
    </source>
</evidence>
<evidence type="ECO:0000256" key="10">
    <source>
        <dbReference type="ARBA" id="ARBA00023098"/>
    </source>
</evidence>
<evidence type="ECO:0000256" key="14">
    <source>
        <dbReference type="HAMAP-Rule" id="MF_03216"/>
    </source>
</evidence>
<feature type="transmembrane region" description="Helical" evidence="16">
    <location>
        <begin position="49"/>
        <end position="68"/>
    </location>
</feature>
<keyword evidence="11 14" id="KW-0472">Membrane</keyword>
<dbReference type="PROSITE" id="PS51599">
    <property type="entry name" value="SAM_PEMT_PEM2"/>
    <property type="match status" value="1"/>
</dbReference>
<dbReference type="PANTHER" id="PTHR15458">
    <property type="entry name" value="PHOSPHATIDYLETHANOLAMINE N-METHYLTRANSFERASE"/>
    <property type="match status" value="1"/>
</dbReference>
<sequence length="215" mass="24414">MEQYIDFSDKNLLYVAGVTILAPIIWNVLARIEYHTRLLTKLACGNPQLGCYMLAVYIFSFSLFRDYLFDRALATQPVVLKEQYGTELMYVGYTLQGIAALLVLGAYYQLGITGTYLGDYFGILMEERITSFPFNITDNPMYNGSTLWFIGHSLVKCSPAGLLLSLEIFIMYKIALMFEEPFTAMIYAKRDEERKSGKSSSSPTTPSKRKSKKLD</sequence>
<keyword evidence="13 14" id="KW-1208">Phospholipid metabolism</keyword>
<dbReference type="AlphaFoldDB" id="A0A6A5BW06"/>
<feature type="topological domain" description="Cytoplasmic" evidence="14">
    <location>
        <begin position="178"/>
        <end position="215"/>
    </location>
</feature>
<comment type="pathway">
    <text evidence="1 14">Phospholipid metabolism; phosphatidylcholine biosynthesis.</text>
</comment>
<evidence type="ECO:0000256" key="5">
    <source>
        <dbReference type="ARBA" id="ARBA00022679"/>
    </source>
</evidence>
<feature type="topological domain" description="Lumenal" evidence="14">
    <location>
        <begin position="1"/>
        <end position="9"/>
    </location>
</feature>
<dbReference type="Proteomes" id="UP000444721">
    <property type="component" value="Unassembled WGS sequence"/>
</dbReference>
<dbReference type="InterPro" id="IPR024960">
    <property type="entry name" value="PEMT/MFAP"/>
</dbReference>
<proteinExistence type="inferred from homology"/>
<comment type="pathway">
    <text evidence="2">Lipid metabolism.</text>
</comment>
<dbReference type="GO" id="GO:0005789">
    <property type="term" value="C:endoplasmic reticulum membrane"/>
    <property type="evidence" value="ECO:0007669"/>
    <property type="project" value="UniProtKB-SubCell"/>
</dbReference>
<comment type="function">
    <text evidence="14">Catalyzes the three sequential steps of the methylation pathway for the biosynthesis of phosphatidylcholine, a critical and essential component for membrane structure. Uses S-adenosylmethionine (S-adenosyl-L-methionine, SAM or AdoMet) as the methyl group donor for the methylation of phosphatidylethanolamine (1,2-diacyl-sn-glycero-3-phosphoethanolamine, PE) to phosphatidylmonomethylethanolamine (1,2-diacyl-sn-glycero-3-phospho-N-methylethanolamine, PMME), PMME to phosphatidyldimethylethanolamine (1,2-diacyl-sn-glycero-3-phospho-N,N-dimethylethanolamine, PDME), and PDME to phosphatidylcholine (1,2-diacyl-sn-glycero-3-phosphocholine, PC), producing S-adenosyl-L-homocysteine in each step.</text>
</comment>
<keyword evidence="4 14" id="KW-0489">Methyltransferase</keyword>
<evidence type="ECO:0000256" key="15">
    <source>
        <dbReference type="SAM" id="MobiDB-lite"/>
    </source>
</evidence>
<comment type="similarity">
    <text evidence="14">Belongs to the class VI-like SAM-binding methyltransferase superfamily. PEMT/PEM2 methyltransferase family.</text>
</comment>
<evidence type="ECO:0000256" key="9">
    <source>
        <dbReference type="ARBA" id="ARBA00022989"/>
    </source>
</evidence>
<dbReference type="OrthoDB" id="8300106at2759"/>
<dbReference type="OMA" id="PTFWNIA"/>
<dbReference type="EC" id="2.1.1.71" evidence="14"/>
<dbReference type="EC" id="2.1.1.17" evidence="14"/>
<feature type="topological domain" description="Lumenal" evidence="14">
    <location>
        <begin position="31"/>
        <end position="42"/>
    </location>
</feature>
<dbReference type="Pfam" id="PF04191">
    <property type="entry name" value="PEMT"/>
    <property type="match status" value="1"/>
</dbReference>
<dbReference type="VEuPathDB" id="AmoebaDB:NF0006640"/>
<evidence type="ECO:0000256" key="13">
    <source>
        <dbReference type="ARBA" id="ARBA00023264"/>
    </source>
</evidence>
<dbReference type="GO" id="GO:0004608">
    <property type="term" value="F:phosphatidylethanolamine N-methyltransferase activity"/>
    <property type="evidence" value="ECO:0007669"/>
    <property type="project" value="UniProtKB-UniRule"/>
</dbReference>
<dbReference type="GO" id="GO:0032259">
    <property type="term" value="P:methylation"/>
    <property type="evidence" value="ECO:0007669"/>
    <property type="project" value="UniProtKB-KW"/>
</dbReference>